<feature type="domain" description="COMM" evidence="2">
    <location>
        <begin position="120"/>
        <end position="189"/>
    </location>
</feature>
<dbReference type="Proteomes" id="UP000009168">
    <property type="component" value="Unassembled WGS sequence"/>
</dbReference>
<organism evidence="3 4">
    <name type="scientific">Tetrahymena thermophila (strain SB210)</name>
    <dbReference type="NCBI Taxonomy" id="312017"/>
    <lineage>
        <taxon>Eukaryota</taxon>
        <taxon>Sar</taxon>
        <taxon>Alveolata</taxon>
        <taxon>Ciliophora</taxon>
        <taxon>Intramacronucleata</taxon>
        <taxon>Oligohymenophorea</taxon>
        <taxon>Hymenostomatida</taxon>
        <taxon>Tetrahymenina</taxon>
        <taxon>Tetrahymenidae</taxon>
        <taxon>Tetrahymena</taxon>
    </lineage>
</organism>
<reference evidence="4" key="1">
    <citation type="journal article" date="2006" name="PLoS Biol.">
        <title>Macronuclear genome sequence of the ciliate Tetrahymena thermophila, a model eukaryote.</title>
        <authorList>
            <person name="Eisen J.A."/>
            <person name="Coyne R.S."/>
            <person name="Wu M."/>
            <person name="Wu D."/>
            <person name="Thiagarajan M."/>
            <person name="Wortman J.R."/>
            <person name="Badger J.H."/>
            <person name="Ren Q."/>
            <person name="Amedeo P."/>
            <person name="Jones K.M."/>
            <person name="Tallon L.J."/>
            <person name="Delcher A.L."/>
            <person name="Salzberg S.L."/>
            <person name="Silva J.C."/>
            <person name="Haas B.J."/>
            <person name="Majoros W.H."/>
            <person name="Farzad M."/>
            <person name="Carlton J.M."/>
            <person name="Smith R.K. Jr."/>
            <person name="Garg J."/>
            <person name="Pearlman R.E."/>
            <person name="Karrer K.M."/>
            <person name="Sun L."/>
            <person name="Manning G."/>
            <person name="Elde N.C."/>
            <person name="Turkewitz A.P."/>
            <person name="Asai D.J."/>
            <person name="Wilkes D.E."/>
            <person name="Wang Y."/>
            <person name="Cai H."/>
            <person name="Collins K."/>
            <person name="Stewart B.A."/>
            <person name="Lee S.R."/>
            <person name="Wilamowska K."/>
            <person name="Weinberg Z."/>
            <person name="Ruzzo W.L."/>
            <person name="Wloga D."/>
            <person name="Gaertig J."/>
            <person name="Frankel J."/>
            <person name="Tsao C.-C."/>
            <person name="Gorovsky M.A."/>
            <person name="Keeling P.J."/>
            <person name="Waller R.F."/>
            <person name="Patron N.J."/>
            <person name="Cherry J.M."/>
            <person name="Stover N.A."/>
            <person name="Krieger C.J."/>
            <person name="del Toro C."/>
            <person name="Ryder H.F."/>
            <person name="Williamson S.C."/>
            <person name="Barbeau R.A."/>
            <person name="Hamilton E.P."/>
            <person name="Orias E."/>
        </authorList>
    </citation>
    <scope>NUCLEOTIDE SEQUENCE [LARGE SCALE GENOMIC DNA]</scope>
    <source>
        <strain evidence="4">SB210</strain>
    </source>
</reference>
<proteinExistence type="predicted"/>
<sequence>MNIIKPTIFTLFESDDKFQQFVQDIISEFVMDKKKPLVLKYEEIQNYSQVLETHKFLQDLGNVIIDNTINSAKNLKKLILKCDLGITEQRVNILAEILYYNIQSIQKQSIQRQIALNQLVLVDFNWNINVSIAADNLSRTQIPLLVLQLILKRYGSEKEQRVNLEFSKEELEAFLKKLNKLKNDIFNLDIQQ</sequence>
<name>W7XIB9_TETTS</name>
<dbReference type="RefSeq" id="XP_012654351.1">
    <property type="nucleotide sequence ID" value="XM_012798897.1"/>
</dbReference>
<dbReference type="AlphaFoldDB" id="W7XIB9"/>
<dbReference type="EMBL" id="GG662608">
    <property type="protein sequence ID" value="EWS73164.1"/>
    <property type="molecule type" value="Genomic_DNA"/>
</dbReference>
<accession>W7XIB9</accession>
<evidence type="ECO:0000259" key="2">
    <source>
        <dbReference type="PROSITE" id="PS51269"/>
    </source>
</evidence>
<dbReference type="InParanoid" id="W7XIB9"/>
<protein>
    <submittedName>
        <fullName evidence="3">HCaRG protein</fullName>
    </submittedName>
</protein>
<dbReference type="KEGG" id="tet:TTHERM_000310868"/>
<feature type="coiled-coil region" evidence="1">
    <location>
        <begin position="164"/>
        <end position="191"/>
    </location>
</feature>
<keyword evidence="1" id="KW-0175">Coiled coil</keyword>
<dbReference type="PROSITE" id="PS51269">
    <property type="entry name" value="COMM"/>
    <property type="match status" value="1"/>
</dbReference>
<dbReference type="GeneID" id="24438352"/>
<keyword evidence="4" id="KW-1185">Reference proteome</keyword>
<evidence type="ECO:0000256" key="1">
    <source>
        <dbReference type="SAM" id="Coils"/>
    </source>
</evidence>
<dbReference type="InterPro" id="IPR017920">
    <property type="entry name" value="COMM"/>
</dbReference>
<dbReference type="Pfam" id="PF07258">
    <property type="entry name" value="COMM_domain"/>
    <property type="match status" value="1"/>
</dbReference>
<evidence type="ECO:0000313" key="4">
    <source>
        <dbReference type="Proteomes" id="UP000009168"/>
    </source>
</evidence>
<dbReference type="OrthoDB" id="285510at2759"/>
<gene>
    <name evidence="3" type="ORF">TTHERM_000310868</name>
</gene>
<evidence type="ECO:0000313" key="3">
    <source>
        <dbReference type="EMBL" id="EWS73164.1"/>
    </source>
</evidence>